<protein>
    <submittedName>
        <fullName evidence="2">Putative Glycosyltransferase</fullName>
        <ecNumber evidence="2">2.4.1.-</ecNumber>
    </submittedName>
</protein>
<feature type="domain" description="Glycosyltransferase subfamily 4-like N-terminal" evidence="1">
    <location>
        <begin position="23"/>
        <end position="183"/>
    </location>
</feature>
<dbReference type="Gene3D" id="3.40.50.2000">
    <property type="entry name" value="Glycogen Phosphorylase B"/>
    <property type="match status" value="2"/>
</dbReference>
<dbReference type="AlphaFoldDB" id="A0A0K2GBG0"/>
<dbReference type="PANTHER" id="PTHR12526:SF622">
    <property type="entry name" value="GLYCOSYLTRANSFERASE (GROUP I)"/>
    <property type="match status" value="1"/>
</dbReference>
<sequence length="394" mass="43473">MNWFVFCYWFEPDAPRDPVGLVRIWALADALIQAGDRVTVFAPRYRSASVVRAARVIPIQLMPVRILRPLSYALRSFVSGVARALIARPDVVYYRWMISPHVLVLSKLVGARCICEVNGEPVPEWSNGGKVRRAAGHWIARVSLCRCDRVVVLTEGLRELLVRSYGVAAERIILLPSGTDTERFAPRDPVACRQRLGLPPGDHYIGFVGSFYRYQGLASLMDATAAVRARCSNVRLLMVGDGEAGGELNTQAQKLGLSDSIIWTGRIPYEEVPAYIGAMTVCVAPFCGDRGETSPVKIFDYLACAKPVVASDIPSVRTVFASNRGVQLVPPDRSDRLAEAILSLLHDPDRCRAMGEGGRRFVEQRFGWVSIGERLRARVVETEVTSSHAHAGLL</sequence>
<dbReference type="PATRIC" id="fig|42253.5.peg.1758"/>
<accession>A0A0K2GBG0</accession>
<dbReference type="Pfam" id="PF13692">
    <property type="entry name" value="Glyco_trans_1_4"/>
    <property type="match status" value="1"/>
</dbReference>
<dbReference type="KEGG" id="nmv:NITMOv2_1789"/>
<evidence type="ECO:0000313" key="3">
    <source>
        <dbReference type="Proteomes" id="UP000069205"/>
    </source>
</evidence>
<proteinExistence type="predicted"/>
<reference evidence="2 3" key="1">
    <citation type="journal article" date="2015" name="Proc. Natl. Acad. Sci. U.S.A.">
        <title>Expanded metabolic versatility of ubiquitous nitrite-oxidizing bacteria from the genus Nitrospira.</title>
        <authorList>
            <person name="Koch H."/>
            <person name="Lucker S."/>
            <person name="Albertsen M."/>
            <person name="Kitzinger K."/>
            <person name="Herbold C."/>
            <person name="Spieck E."/>
            <person name="Nielsen P.H."/>
            <person name="Wagner M."/>
            <person name="Daims H."/>
        </authorList>
    </citation>
    <scope>NUCLEOTIDE SEQUENCE [LARGE SCALE GENOMIC DNA]</scope>
    <source>
        <strain evidence="2 3">NSP M-1</strain>
    </source>
</reference>
<dbReference type="Proteomes" id="UP000069205">
    <property type="component" value="Chromosome"/>
</dbReference>
<dbReference type="SUPFAM" id="SSF53756">
    <property type="entry name" value="UDP-Glycosyltransferase/glycogen phosphorylase"/>
    <property type="match status" value="1"/>
</dbReference>
<dbReference type="CDD" id="cd03794">
    <property type="entry name" value="GT4_WbuB-like"/>
    <property type="match status" value="1"/>
</dbReference>
<dbReference type="InterPro" id="IPR028098">
    <property type="entry name" value="Glyco_trans_4-like_N"/>
</dbReference>
<dbReference type="GO" id="GO:0016757">
    <property type="term" value="F:glycosyltransferase activity"/>
    <property type="evidence" value="ECO:0007669"/>
    <property type="project" value="UniProtKB-KW"/>
</dbReference>
<evidence type="ECO:0000313" key="2">
    <source>
        <dbReference type="EMBL" id="ALA58209.1"/>
    </source>
</evidence>
<dbReference type="EMBL" id="CP011801">
    <property type="protein sequence ID" value="ALA58209.1"/>
    <property type="molecule type" value="Genomic_DNA"/>
</dbReference>
<keyword evidence="2" id="KW-0808">Transferase</keyword>
<dbReference type="EC" id="2.4.1.-" evidence="2"/>
<dbReference type="OrthoDB" id="9764577at2"/>
<dbReference type="PANTHER" id="PTHR12526">
    <property type="entry name" value="GLYCOSYLTRANSFERASE"/>
    <property type="match status" value="1"/>
</dbReference>
<organism evidence="2 3">
    <name type="scientific">Nitrospira moscoviensis</name>
    <dbReference type="NCBI Taxonomy" id="42253"/>
    <lineage>
        <taxon>Bacteria</taxon>
        <taxon>Pseudomonadati</taxon>
        <taxon>Nitrospirota</taxon>
        <taxon>Nitrospiria</taxon>
        <taxon>Nitrospirales</taxon>
        <taxon>Nitrospiraceae</taxon>
        <taxon>Nitrospira</taxon>
    </lineage>
</organism>
<dbReference type="STRING" id="42253.NITMOv2_1789"/>
<dbReference type="Pfam" id="PF13439">
    <property type="entry name" value="Glyco_transf_4"/>
    <property type="match status" value="1"/>
</dbReference>
<evidence type="ECO:0000259" key="1">
    <source>
        <dbReference type="Pfam" id="PF13439"/>
    </source>
</evidence>
<keyword evidence="2" id="KW-0328">Glycosyltransferase</keyword>
<keyword evidence="3" id="KW-1185">Reference proteome</keyword>
<dbReference type="RefSeq" id="WP_053379401.1">
    <property type="nucleotide sequence ID" value="NZ_CP011801.1"/>
</dbReference>
<name>A0A0K2GBG0_NITMO</name>
<gene>
    <name evidence="2" type="ORF">NITMOv2_1789</name>
</gene>